<evidence type="ECO:0000259" key="11">
    <source>
        <dbReference type="Pfam" id="PF05698"/>
    </source>
</evidence>
<feature type="domain" description="Trigger factor ribosome-binding bacterial" evidence="10">
    <location>
        <begin position="4"/>
        <end position="127"/>
    </location>
</feature>
<dbReference type="Pfam" id="PF05697">
    <property type="entry name" value="Trigger_N"/>
    <property type="match status" value="1"/>
</dbReference>
<dbReference type="PANTHER" id="PTHR30560">
    <property type="entry name" value="TRIGGER FACTOR CHAPERONE AND PEPTIDYL-PROLYL CIS/TRANS ISOMERASE"/>
    <property type="match status" value="1"/>
</dbReference>
<dbReference type="GO" id="GO:0044183">
    <property type="term" value="F:protein folding chaperone"/>
    <property type="evidence" value="ECO:0007669"/>
    <property type="project" value="TreeGrafter"/>
</dbReference>
<evidence type="ECO:0000256" key="5">
    <source>
        <dbReference type="ARBA" id="ARBA00016902"/>
    </source>
</evidence>
<dbReference type="GO" id="GO:0043335">
    <property type="term" value="P:protein unfolding"/>
    <property type="evidence" value="ECO:0007669"/>
    <property type="project" value="TreeGrafter"/>
</dbReference>
<sequence length="353" mass="40067">MLYEVKTKKLPKSEVEVEISLPSDFLVSSRKKAIEMFSTSLEISGFRKGHIPENIVVEKVGEATVLEEAANILLKEHFPKIIEQEKIDILGQPQISITKLAIGNPVEFRSVFAVLPEIKLPDYKKIASNIIKEAKPSSAPATAGEEEIADVLLQIRRNKAHFDWHKNHPDEKDHNHPEIKDEDLPILDDTMAKEAGNFKDLDELKEKIKQNIVAEKNAKVIEKRRAQIMEELLRATAIDLPEILVESETEKSLAQMKDEVKRAGGVFGDYLLQTKKSEEDLKKDLRGSSEKKAKIQLIFNKIAETEKLEPNKEILENEVKEVLKHYPDASETNARIYVATILLNSEVLRLLEN</sequence>
<evidence type="ECO:0000256" key="8">
    <source>
        <dbReference type="ARBA" id="ARBA00023235"/>
    </source>
</evidence>
<dbReference type="EC" id="5.2.1.8" evidence="4"/>
<protein>
    <recommendedName>
        <fullName evidence="5">Trigger factor</fullName>
        <ecNumber evidence="4">5.2.1.8</ecNumber>
    </recommendedName>
    <alternativeName>
        <fullName evidence="9">PPIase</fullName>
    </alternativeName>
</protein>
<comment type="subcellular location">
    <subcellularLocation>
        <location evidence="2">Cytoplasm</location>
    </subcellularLocation>
</comment>
<evidence type="ECO:0000259" key="10">
    <source>
        <dbReference type="Pfam" id="PF05697"/>
    </source>
</evidence>
<keyword evidence="6" id="KW-0697">Rotamase</keyword>
<evidence type="ECO:0000256" key="6">
    <source>
        <dbReference type="ARBA" id="ARBA00023110"/>
    </source>
</evidence>
<dbReference type="SUPFAM" id="SSF102735">
    <property type="entry name" value="Trigger factor ribosome-binding domain"/>
    <property type="match status" value="1"/>
</dbReference>
<dbReference type="AlphaFoldDB" id="A0A1G2TZG4"/>
<dbReference type="InterPro" id="IPR036611">
    <property type="entry name" value="Trigger_fac_ribosome-bd_sf"/>
</dbReference>
<comment type="catalytic activity">
    <reaction evidence="1">
        <text>[protein]-peptidylproline (omega=180) = [protein]-peptidylproline (omega=0)</text>
        <dbReference type="Rhea" id="RHEA:16237"/>
        <dbReference type="Rhea" id="RHEA-COMP:10747"/>
        <dbReference type="Rhea" id="RHEA-COMP:10748"/>
        <dbReference type="ChEBI" id="CHEBI:83833"/>
        <dbReference type="ChEBI" id="CHEBI:83834"/>
        <dbReference type="EC" id="5.2.1.8"/>
    </reaction>
</comment>
<comment type="caution">
    <text evidence="12">The sequence shown here is derived from an EMBL/GenBank/DDBJ whole genome shotgun (WGS) entry which is preliminary data.</text>
</comment>
<dbReference type="GO" id="GO:0015031">
    <property type="term" value="P:protein transport"/>
    <property type="evidence" value="ECO:0007669"/>
    <property type="project" value="InterPro"/>
</dbReference>
<evidence type="ECO:0000256" key="9">
    <source>
        <dbReference type="ARBA" id="ARBA00029986"/>
    </source>
</evidence>
<evidence type="ECO:0000256" key="2">
    <source>
        <dbReference type="ARBA" id="ARBA00004496"/>
    </source>
</evidence>
<evidence type="ECO:0000256" key="7">
    <source>
        <dbReference type="ARBA" id="ARBA00023186"/>
    </source>
</evidence>
<dbReference type="InterPro" id="IPR037041">
    <property type="entry name" value="Trigger_fac_C_sf"/>
</dbReference>
<dbReference type="SUPFAM" id="SSF109998">
    <property type="entry name" value="Triger factor/SurA peptide-binding domain-like"/>
    <property type="match status" value="1"/>
</dbReference>
<dbReference type="Proteomes" id="UP000177707">
    <property type="component" value="Unassembled WGS sequence"/>
</dbReference>
<evidence type="ECO:0000256" key="3">
    <source>
        <dbReference type="ARBA" id="ARBA00005464"/>
    </source>
</evidence>
<feature type="domain" description="Trigger factor C-terminal" evidence="11">
    <location>
        <begin position="201"/>
        <end position="330"/>
    </location>
</feature>
<dbReference type="InterPro" id="IPR027304">
    <property type="entry name" value="Trigger_fact/SurA_dom_sf"/>
</dbReference>
<accession>A0A1G2TZG4</accession>
<dbReference type="GO" id="GO:0005737">
    <property type="term" value="C:cytoplasm"/>
    <property type="evidence" value="ECO:0007669"/>
    <property type="project" value="UniProtKB-SubCell"/>
</dbReference>
<name>A0A1G2TZG4_9BACT</name>
<dbReference type="EMBL" id="MHWB01000003">
    <property type="protein sequence ID" value="OHB02529.1"/>
    <property type="molecule type" value="Genomic_DNA"/>
</dbReference>
<dbReference type="STRING" id="1802758.A3A96_03805"/>
<dbReference type="Pfam" id="PF05698">
    <property type="entry name" value="Trigger_C"/>
    <property type="match status" value="1"/>
</dbReference>
<evidence type="ECO:0000256" key="1">
    <source>
        <dbReference type="ARBA" id="ARBA00000971"/>
    </source>
</evidence>
<dbReference type="GO" id="GO:0003755">
    <property type="term" value="F:peptidyl-prolyl cis-trans isomerase activity"/>
    <property type="evidence" value="ECO:0007669"/>
    <property type="project" value="UniProtKB-KW"/>
</dbReference>
<dbReference type="GO" id="GO:0051083">
    <property type="term" value="P:'de novo' cotranslational protein folding"/>
    <property type="evidence" value="ECO:0007669"/>
    <property type="project" value="TreeGrafter"/>
</dbReference>
<evidence type="ECO:0000256" key="4">
    <source>
        <dbReference type="ARBA" id="ARBA00013194"/>
    </source>
</evidence>
<dbReference type="Gene3D" id="3.30.70.1050">
    <property type="entry name" value="Trigger factor ribosome-binding domain"/>
    <property type="match status" value="1"/>
</dbReference>
<dbReference type="Gene3D" id="1.10.3120.10">
    <property type="entry name" value="Trigger factor, C-terminal domain"/>
    <property type="match status" value="1"/>
</dbReference>
<organism evidence="12 13">
    <name type="scientific">Candidatus Zambryskibacteria bacterium RIFCSPLOWO2_01_FULL_39_39</name>
    <dbReference type="NCBI Taxonomy" id="1802758"/>
    <lineage>
        <taxon>Bacteria</taxon>
        <taxon>Candidatus Zambryskiibacteriota</taxon>
    </lineage>
</organism>
<comment type="similarity">
    <text evidence="3">Belongs to the FKBP-type PPIase family. Tig subfamily.</text>
</comment>
<evidence type="ECO:0000313" key="12">
    <source>
        <dbReference type="EMBL" id="OHB02529.1"/>
    </source>
</evidence>
<proteinExistence type="inferred from homology"/>
<keyword evidence="8" id="KW-0413">Isomerase</keyword>
<dbReference type="InterPro" id="IPR005215">
    <property type="entry name" value="Trig_fac"/>
</dbReference>
<gene>
    <name evidence="12" type="ORF">A3A96_03805</name>
</gene>
<keyword evidence="7" id="KW-0143">Chaperone</keyword>
<evidence type="ECO:0000313" key="13">
    <source>
        <dbReference type="Proteomes" id="UP000177707"/>
    </source>
</evidence>
<dbReference type="PANTHER" id="PTHR30560:SF3">
    <property type="entry name" value="TRIGGER FACTOR-LIKE PROTEIN TIG, CHLOROPLASTIC"/>
    <property type="match status" value="1"/>
</dbReference>
<dbReference type="InterPro" id="IPR008881">
    <property type="entry name" value="Trigger_fac_ribosome-bd_bac"/>
</dbReference>
<dbReference type="GO" id="GO:0043022">
    <property type="term" value="F:ribosome binding"/>
    <property type="evidence" value="ECO:0007669"/>
    <property type="project" value="TreeGrafter"/>
</dbReference>
<dbReference type="InterPro" id="IPR008880">
    <property type="entry name" value="Trigger_fac_C"/>
</dbReference>
<reference evidence="12 13" key="1">
    <citation type="journal article" date="2016" name="Nat. Commun.">
        <title>Thousands of microbial genomes shed light on interconnected biogeochemical processes in an aquifer system.</title>
        <authorList>
            <person name="Anantharaman K."/>
            <person name="Brown C.T."/>
            <person name="Hug L.A."/>
            <person name="Sharon I."/>
            <person name="Castelle C.J."/>
            <person name="Probst A.J."/>
            <person name="Thomas B.C."/>
            <person name="Singh A."/>
            <person name="Wilkins M.J."/>
            <person name="Karaoz U."/>
            <person name="Brodie E.L."/>
            <person name="Williams K.H."/>
            <person name="Hubbard S.S."/>
            <person name="Banfield J.F."/>
        </authorList>
    </citation>
    <scope>NUCLEOTIDE SEQUENCE [LARGE SCALE GENOMIC DNA]</scope>
</reference>